<comment type="caution">
    <text evidence="8">The sequence shown here is derived from an EMBL/GenBank/DDBJ whole genome shotgun (WGS) entry which is preliminary data.</text>
</comment>
<dbReference type="SUPFAM" id="SSF47323">
    <property type="entry name" value="Anticodon-binding domain of a subclass of class I aminoacyl-tRNA synthetases"/>
    <property type="match status" value="1"/>
</dbReference>
<proteinExistence type="predicted"/>
<dbReference type="Gene3D" id="3.30.1360.70">
    <property type="entry name" value="Arginyl tRNA synthetase N-terminal domain"/>
    <property type="match status" value="1"/>
</dbReference>
<dbReference type="Pfam" id="PF03485">
    <property type="entry name" value="Arg_tRNA_synt_N"/>
    <property type="match status" value="1"/>
</dbReference>
<evidence type="ECO:0000256" key="2">
    <source>
        <dbReference type="ARBA" id="ARBA00022598"/>
    </source>
</evidence>
<organism evidence="8 9">
    <name type="scientific">Gottschalkia purinilytica</name>
    <name type="common">Clostridium purinilyticum</name>
    <dbReference type="NCBI Taxonomy" id="1503"/>
    <lineage>
        <taxon>Bacteria</taxon>
        <taxon>Bacillati</taxon>
        <taxon>Bacillota</taxon>
        <taxon>Tissierellia</taxon>
        <taxon>Tissierellales</taxon>
        <taxon>Gottschalkiaceae</taxon>
        <taxon>Gottschalkia</taxon>
    </lineage>
</organism>
<dbReference type="InterPro" id="IPR008909">
    <property type="entry name" value="DALR_anticod-bd"/>
</dbReference>
<dbReference type="AlphaFoldDB" id="A0A0L0WE65"/>
<dbReference type="InterPro" id="IPR009080">
    <property type="entry name" value="tRNAsynth_Ia_anticodon-bd"/>
</dbReference>
<evidence type="ECO:0000313" key="8">
    <source>
        <dbReference type="EMBL" id="KNF09772.1"/>
    </source>
</evidence>
<gene>
    <name evidence="8" type="ORF">CLPU_2c02240</name>
</gene>
<keyword evidence="9" id="KW-1185">Reference proteome</keyword>
<evidence type="ECO:0000256" key="1">
    <source>
        <dbReference type="ARBA" id="ARBA00012837"/>
    </source>
</evidence>
<evidence type="ECO:0000256" key="5">
    <source>
        <dbReference type="ARBA" id="ARBA00049339"/>
    </source>
</evidence>
<dbReference type="GO" id="GO:0005737">
    <property type="term" value="C:cytoplasm"/>
    <property type="evidence" value="ECO:0007669"/>
    <property type="project" value="InterPro"/>
</dbReference>
<dbReference type="InterPro" id="IPR001278">
    <property type="entry name" value="Arg-tRNA-ligase"/>
</dbReference>
<dbReference type="SMART" id="SM00836">
    <property type="entry name" value="DALR_1"/>
    <property type="match status" value="1"/>
</dbReference>
<name>A0A0L0WE65_GOTPU</name>
<evidence type="ECO:0000259" key="6">
    <source>
        <dbReference type="SMART" id="SM00836"/>
    </source>
</evidence>
<feature type="domain" description="Arginyl tRNA synthetase N-terminal" evidence="7">
    <location>
        <begin position="12"/>
        <end position="90"/>
    </location>
</feature>
<dbReference type="GO" id="GO:0004814">
    <property type="term" value="F:arginine-tRNA ligase activity"/>
    <property type="evidence" value="ECO:0007669"/>
    <property type="project" value="UniProtKB-EC"/>
</dbReference>
<accession>A0A0L0WE65</accession>
<dbReference type="SUPFAM" id="SSF55190">
    <property type="entry name" value="Arginyl-tRNA synthetase (ArgRS), N-terminal 'additional' domain"/>
    <property type="match status" value="1"/>
</dbReference>
<dbReference type="EMBL" id="LGSS01000002">
    <property type="protein sequence ID" value="KNF09772.1"/>
    <property type="molecule type" value="Genomic_DNA"/>
</dbReference>
<keyword evidence="4" id="KW-0067">ATP-binding</keyword>
<evidence type="ECO:0000256" key="3">
    <source>
        <dbReference type="ARBA" id="ARBA00022741"/>
    </source>
</evidence>
<dbReference type="InterPro" id="IPR036695">
    <property type="entry name" value="Arg-tRNA-synth_N_sf"/>
</dbReference>
<protein>
    <recommendedName>
        <fullName evidence="1">arginine--tRNA ligase</fullName>
        <ecNumber evidence="1">6.1.1.19</ecNumber>
    </recommendedName>
</protein>
<dbReference type="PANTHER" id="PTHR11956:SF5">
    <property type="entry name" value="ARGININE--TRNA LIGASE, CYTOPLASMIC"/>
    <property type="match status" value="1"/>
</dbReference>
<dbReference type="Proteomes" id="UP000037267">
    <property type="component" value="Unassembled WGS sequence"/>
</dbReference>
<keyword evidence="8" id="KW-0030">Aminoacyl-tRNA synthetase</keyword>
<dbReference type="Gene3D" id="1.10.730.10">
    <property type="entry name" value="Isoleucyl-tRNA Synthetase, Domain 1"/>
    <property type="match status" value="1"/>
</dbReference>
<keyword evidence="2" id="KW-0436">Ligase</keyword>
<dbReference type="OrthoDB" id="9805987at2"/>
<dbReference type="GO" id="GO:0006420">
    <property type="term" value="P:arginyl-tRNA aminoacylation"/>
    <property type="evidence" value="ECO:0007669"/>
    <property type="project" value="InterPro"/>
</dbReference>
<evidence type="ECO:0000313" key="9">
    <source>
        <dbReference type="Proteomes" id="UP000037267"/>
    </source>
</evidence>
<comment type="catalytic activity">
    <reaction evidence="5">
        <text>tRNA(Arg) + L-arginine + ATP = L-arginyl-tRNA(Arg) + AMP + diphosphate</text>
        <dbReference type="Rhea" id="RHEA:20301"/>
        <dbReference type="Rhea" id="RHEA-COMP:9658"/>
        <dbReference type="Rhea" id="RHEA-COMP:9673"/>
        <dbReference type="ChEBI" id="CHEBI:30616"/>
        <dbReference type="ChEBI" id="CHEBI:32682"/>
        <dbReference type="ChEBI" id="CHEBI:33019"/>
        <dbReference type="ChEBI" id="CHEBI:78442"/>
        <dbReference type="ChEBI" id="CHEBI:78513"/>
        <dbReference type="ChEBI" id="CHEBI:456215"/>
        <dbReference type="EC" id="6.1.1.19"/>
    </reaction>
</comment>
<sequence>MLKIRKINDIFLLFKEEIKKALSLEKDIEFDVLVPKTKENGDLSTNVILKVKNFYKDIDKKEIIVNSINKEKLNIKKVEIVEPGFINIFLDSKWITIVGDMVIQNGLNIIDKSPNKKIVLNIENKQDIDIKSRAESYYFVLKNILSSKGYDMIDSHKLKESDNQVIKKNINLGKLTILRNGVKLEDPIESILTRKEINFWSISKTFKSDIDIPLEVSRQNSLGSHYFKITYLYERTSNVISILEKEGYNLPENNEGIVFNDEDGKELIFSILKLEDVISESIKFLEPYKLFDYIHTYSELFHRYNSNLLLRTKSKEEVLGHLYIMKVVNRFISILLDMIGS</sequence>
<dbReference type="SMART" id="SM01016">
    <property type="entry name" value="Arg_tRNA_synt_N"/>
    <property type="match status" value="1"/>
</dbReference>
<evidence type="ECO:0000259" key="7">
    <source>
        <dbReference type="SMART" id="SM01016"/>
    </source>
</evidence>
<dbReference type="PANTHER" id="PTHR11956">
    <property type="entry name" value="ARGINYL-TRNA SYNTHETASE"/>
    <property type="match status" value="1"/>
</dbReference>
<dbReference type="EC" id="6.1.1.19" evidence="1"/>
<feature type="domain" description="DALR anticodon binding" evidence="6">
    <location>
        <begin position="229"/>
        <end position="338"/>
    </location>
</feature>
<reference evidence="9" key="1">
    <citation type="submission" date="2015-07" db="EMBL/GenBank/DDBJ databases">
        <title>Draft genome sequence of the purine-degrading Gottschalkia purinilyticum DSM 1384 (formerly Clostridium purinilyticum).</title>
        <authorList>
            <person name="Poehlein A."/>
            <person name="Schiel-Bengelsdorf B."/>
            <person name="Bengelsdorf F.R."/>
            <person name="Daniel R."/>
            <person name="Duerre P."/>
        </authorList>
    </citation>
    <scope>NUCLEOTIDE SEQUENCE [LARGE SCALE GENOMIC DNA]</scope>
    <source>
        <strain evidence="9">DSM 1384</strain>
    </source>
</reference>
<evidence type="ECO:0000256" key="4">
    <source>
        <dbReference type="ARBA" id="ARBA00022840"/>
    </source>
</evidence>
<keyword evidence="3" id="KW-0547">Nucleotide-binding</keyword>
<dbReference type="GO" id="GO:0005524">
    <property type="term" value="F:ATP binding"/>
    <property type="evidence" value="ECO:0007669"/>
    <property type="project" value="UniProtKB-KW"/>
</dbReference>
<dbReference type="STRING" id="1503.CLPU_2c02240"/>
<dbReference type="Pfam" id="PF05746">
    <property type="entry name" value="DALR_1"/>
    <property type="match status" value="1"/>
</dbReference>
<dbReference type="InterPro" id="IPR005148">
    <property type="entry name" value="Arg-tRNA-synth_N"/>
</dbReference>